<reference evidence="2 3" key="1">
    <citation type="journal article" date="2018" name="Plant J.">
        <title>Genome sequences of Chlorella sorokiniana UTEX 1602 and Micractinium conductrix SAG 241.80: implications to maltose excretion by a green alga.</title>
        <authorList>
            <person name="Arriola M.B."/>
            <person name="Velmurugan N."/>
            <person name="Zhang Y."/>
            <person name="Plunkett M.H."/>
            <person name="Hondzo H."/>
            <person name="Barney B.M."/>
        </authorList>
    </citation>
    <scope>NUCLEOTIDE SEQUENCE [LARGE SCALE GENOMIC DNA]</scope>
    <source>
        <strain evidence="2 3">SAG 241.80</strain>
    </source>
</reference>
<dbReference type="STRING" id="554055.A0A2P6V559"/>
<dbReference type="PANTHER" id="PTHR16212:SF4">
    <property type="entry name" value="FOCADHESIN"/>
    <property type="match status" value="1"/>
</dbReference>
<protein>
    <submittedName>
        <fullName evidence="2">RST1 isoform X1</fullName>
    </submittedName>
</protein>
<sequence length="1695" mass="169531">MLAAGLASLCLEAAAERAAALLQQALAALAHLAGYWPQTVAPHAADVGLLLVQHPLGSAETRAALALLAQLLQAAGGDGAAGGPELAAWLLLPLLPLVAFSGGQDVKQWAAHALAQLQQLGASGGGTSVPPPEPLAAALGSLHGAAVAAHASQHTLHRLWQHPLEARHWLAALQQELARPSAAGAGAGGGRAARDQRQLSAPTLLVLCALLQHPAEAVQRAALRAGVAAVEVTPLLGLTLLPLLVQLLQRQTERFLSGGWPGKQQRPSRLLLELLQALPAAGRHPAALPFVLRTLQQLLTPGAPEALQAVGLRLLSRLWQASGGRAYAQLRGAVIGYAAPGLQPGEALRVARAECLRDICTADPDKAAELVGLLQECVGDESPAVAAVGLDCIALLCEADVLEFYGAWRVVHRRLPRLPDHPGAGAAWLRLLGGGALDAAVQPEAAAAIVDALWLAAAHEAPQVRRQAYASLAAFRFDTLEEAGVLRPLWHFAALLRAELRAGEQLRQAARNGGSAAGAAQRQAAAALAECEALAAAALAHEHSTRRRSAALGPAGGSAARGRGGAAVGGSAAAAASHRLQSVLPKQLLGGAAASASDLLQRLPQVPAEAALYFFAPSPPPASTSKAAAAAAARHAAAEYKAVFEGMLRQQHVGAAAAGDAGAAGEALAAWSAFLRRWLAAARAAGKEQRHDPQQAAAHAALHVWEAVQAQLASGAGTPAAAANAVWAAAALCGCTPQPLPPLLTAVHSSLYGVAAGREAHPAAVQRAALAALGSLAEGVRVTLGSPVAQQLLALLQGRLAQPEAAAADAAAAAAGVGLACQALGGGRSELPPVAQQLVQGGLGSLAGALHASWTAAGGAALTAAAEADGLRLAGGAADLGAEAQPAVLAALAAALPAVVPALGLPSTLQALHAQLAAGLSQQADAGSPAAVLAASCTLLQAVAAAGFASGFLGGSDVASTLSLLLASASAAQGAAADGRVVGAAAAAAGSLLASALQRGNSPAEAGQPAAVLQQLMAVAEAAAKLSHAAAAKRGAAAGIASLLPSVDASLAAHQAAVATLERLALREGDPRTARTCAAYLAALCYAAKRGGGGGAGTASGGAAVDSASRALQQLPADGVLRPLLESLLEGRWALPAGEGQEAGAAAPLAPAEVAALLRCAAAAERLPAVSLGLVGARVLRSCREAPGGADVEAGLAALVAAHGSQQALQLSQLAGDLLRPASLAAAAPRTQLVLLARLPKLLAALPEVEAAGVLPVLVQHISQQPSGRHRRRLLLRLLEALAVLLAGGGAGSEVRGAAQGAVAELLLQPRVMPAPGRYAPLLAMHAEQGEAAAAPVPLQQRCWAAALRCLQLLPEAQREDLLRNPRLPPAHAAYAAGSLVASGTLDGRALQHPRNLVVQGAAAGRGGSGGGGMAAVYVGRAVACLPGAQQQQWLLDLLEACKACGDPAAAFQLAACIAASSAAASAAEAQLAADCALVAGSAAHAVATLPASLPLLLEGAAWQRSPAGVTLLLQRLAAALQHLAGGAQAGGASTPDWRQLLRRCLLATRHAAPPDAWPQLTVLLSALPTTTPTTMPAPHELAQALEDVEAVTQPAEASTPAPAKSKQTLCCAPSSLLALDEIGGTAAVKAAVQLFYDKVMADPELSPFSRRRHFDAVLGHLGATLAELGVAQDVIARAAAIVKSTRSQFGFPDA</sequence>
<dbReference type="OrthoDB" id="6125419at2759"/>
<organism evidence="2 3">
    <name type="scientific">Micractinium conductrix</name>
    <dbReference type="NCBI Taxonomy" id="554055"/>
    <lineage>
        <taxon>Eukaryota</taxon>
        <taxon>Viridiplantae</taxon>
        <taxon>Chlorophyta</taxon>
        <taxon>core chlorophytes</taxon>
        <taxon>Trebouxiophyceae</taxon>
        <taxon>Chlorellales</taxon>
        <taxon>Chlorellaceae</taxon>
        <taxon>Chlorella clade</taxon>
        <taxon>Micractinium</taxon>
    </lineage>
</organism>
<dbReference type="InterPro" id="IPR012292">
    <property type="entry name" value="Globin/Proto"/>
</dbReference>
<dbReference type="InterPro" id="IPR009050">
    <property type="entry name" value="Globin-like_sf"/>
</dbReference>
<dbReference type="GO" id="GO:0019825">
    <property type="term" value="F:oxygen binding"/>
    <property type="evidence" value="ECO:0007669"/>
    <property type="project" value="InterPro"/>
</dbReference>
<dbReference type="InterPro" id="IPR022542">
    <property type="entry name" value="FOCAD/RST1_DUF3730"/>
</dbReference>
<dbReference type="Gene3D" id="1.10.490.10">
    <property type="entry name" value="Globins"/>
    <property type="match status" value="1"/>
</dbReference>
<dbReference type="GO" id="GO:0020037">
    <property type="term" value="F:heme binding"/>
    <property type="evidence" value="ECO:0007669"/>
    <property type="project" value="InterPro"/>
</dbReference>
<dbReference type="InterPro" id="IPR016024">
    <property type="entry name" value="ARM-type_fold"/>
</dbReference>
<keyword evidence="3" id="KW-1185">Reference proteome</keyword>
<dbReference type="SUPFAM" id="SSF46458">
    <property type="entry name" value="Globin-like"/>
    <property type="match status" value="1"/>
</dbReference>
<dbReference type="SUPFAM" id="SSF48371">
    <property type="entry name" value="ARM repeat"/>
    <property type="match status" value="1"/>
</dbReference>
<evidence type="ECO:0000313" key="2">
    <source>
        <dbReference type="EMBL" id="PSC69226.1"/>
    </source>
</evidence>
<evidence type="ECO:0000259" key="1">
    <source>
        <dbReference type="Pfam" id="PF12530"/>
    </source>
</evidence>
<gene>
    <name evidence="2" type="ORF">C2E20_7183</name>
</gene>
<comment type="caution">
    <text evidence="2">The sequence shown here is derived from an EMBL/GenBank/DDBJ whole genome shotgun (WGS) entry which is preliminary data.</text>
</comment>
<name>A0A2P6V559_9CHLO</name>
<dbReference type="Proteomes" id="UP000239649">
    <property type="component" value="Unassembled WGS sequence"/>
</dbReference>
<dbReference type="Pfam" id="PF12530">
    <property type="entry name" value="DUF3730"/>
    <property type="match status" value="1"/>
</dbReference>
<accession>A0A2P6V559</accession>
<dbReference type="PANTHER" id="PTHR16212">
    <property type="entry name" value="FOCADHESIN FAMILY MEMBER"/>
    <property type="match status" value="1"/>
</dbReference>
<evidence type="ECO:0000313" key="3">
    <source>
        <dbReference type="Proteomes" id="UP000239649"/>
    </source>
</evidence>
<dbReference type="EMBL" id="LHPF02000028">
    <property type="protein sequence ID" value="PSC69226.1"/>
    <property type="molecule type" value="Genomic_DNA"/>
</dbReference>
<feature type="domain" description="DUF3730" evidence="1">
    <location>
        <begin position="267"/>
        <end position="472"/>
    </location>
</feature>
<dbReference type="GO" id="GO:0060147">
    <property type="term" value="P:regulation of post-transcriptional gene silencing"/>
    <property type="evidence" value="ECO:0007669"/>
    <property type="project" value="InterPro"/>
</dbReference>
<dbReference type="InterPro" id="IPR045163">
    <property type="entry name" value="Focadhesin/RST1"/>
</dbReference>
<proteinExistence type="predicted"/>